<name>A0AAQ3JY33_9LILI</name>
<dbReference type="InterPro" id="IPR048258">
    <property type="entry name" value="Cyclins_cyclin-box"/>
</dbReference>
<evidence type="ECO:0000256" key="2">
    <source>
        <dbReference type="ARBA" id="ARBA00022618"/>
    </source>
</evidence>
<keyword evidence="10" id="KW-1185">Reference proteome</keyword>
<dbReference type="Pfam" id="PF00134">
    <property type="entry name" value="Cyclin_N"/>
    <property type="match status" value="1"/>
</dbReference>
<evidence type="ECO:0000256" key="4">
    <source>
        <dbReference type="ARBA" id="ARBA00023306"/>
    </source>
</evidence>
<dbReference type="FunFam" id="1.10.472.10:FF:000167">
    <property type="entry name" value="Mitotic cyclin 6"/>
    <property type="match status" value="1"/>
</dbReference>
<keyword evidence="4" id="KW-0131">Cell cycle</keyword>
<evidence type="ECO:0000313" key="9">
    <source>
        <dbReference type="EMBL" id="WOK97498.1"/>
    </source>
</evidence>
<dbReference type="GO" id="GO:0044772">
    <property type="term" value="P:mitotic cell cycle phase transition"/>
    <property type="evidence" value="ECO:0007669"/>
    <property type="project" value="InterPro"/>
</dbReference>
<evidence type="ECO:0000256" key="3">
    <source>
        <dbReference type="ARBA" id="ARBA00023127"/>
    </source>
</evidence>
<proteinExistence type="inferred from homology"/>
<dbReference type="PIRSF" id="PIRSF001771">
    <property type="entry name" value="Cyclin_A_B_D_E"/>
    <property type="match status" value="1"/>
</dbReference>
<feature type="region of interest" description="Disordered" evidence="6">
    <location>
        <begin position="1"/>
        <end position="112"/>
    </location>
</feature>
<dbReference type="AlphaFoldDB" id="A0AAQ3JY33"/>
<evidence type="ECO:0000259" key="8">
    <source>
        <dbReference type="SMART" id="SM01332"/>
    </source>
</evidence>
<dbReference type="InterPro" id="IPR039361">
    <property type="entry name" value="Cyclin"/>
</dbReference>
<keyword evidence="2" id="KW-0132">Cell division</keyword>
<feature type="compositionally biased region" description="Low complexity" evidence="6">
    <location>
        <begin position="73"/>
        <end position="83"/>
    </location>
</feature>
<dbReference type="InterPro" id="IPR006671">
    <property type="entry name" value="Cyclin_N"/>
</dbReference>
<dbReference type="PANTHER" id="PTHR10177">
    <property type="entry name" value="CYCLINS"/>
    <property type="match status" value="1"/>
</dbReference>
<feature type="domain" description="Cyclin-like" evidence="7">
    <location>
        <begin position="219"/>
        <end position="303"/>
    </location>
</feature>
<dbReference type="InterPro" id="IPR004367">
    <property type="entry name" value="Cyclin_C-dom"/>
</dbReference>
<feature type="compositionally biased region" description="Low complexity" evidence="6">
    <location>
        <begin position="31"/>
        <end position="41"/>
    </location>
</feature>
<gene>
    <name evidence="9" type="ORF">Cni_G06206</name>
</gene>
<feature type="domain" description="Cyclin C-terminal" evidence="8">
    <location>
        <begin position="312"/>
        <end position="438"/>
    </location>
</feature>
<feature type="compositionally biased region" description="Low complexity" evidence="6">
    <location>
        <begin position="92"/>
        <end position="107"/>
    </location>
</feature>
<accession>A0AAQ3JY33</accession>
<comment type="similarity">
    <text evidence="1">Belongs to the cyclin family. Cyclin AB subfamily.</text>
</comment>
<dbReference type="FunFam" id="1.10.472.10:FF:000013">
    <property type="entry name" value="Cyclin A1"/>
    <property type="match status" value="1"/>
</dbReference>
<evidence type="ECO:0000256" key="1">
    <source>
        <dbReference type="ARBA" id="ARBA00006955"/>
    </source>
</evidence>
<feature type="compositionally biased region" description="Basic and acidic residues" evidence="6">
    <location>
        <begin position="155"/>
        <end position="164"/>
    </location>
</feature>
<sequence length="481" mass="53609">MADEENCAPRLTRAAATKSAAASAADKENWAPRLTRAAARKTAADEENSAPRITRAAATKSAAASEADKENWAPRLTRAAARKTTADEENSAPRITRAAAKRAATAADLEPIDRTPNRRKRVALGDLPTLCNAVPSASDADFCTPPLPPRWKRGRKEETRKGDRAEIAASANGASEVYALDIYQHLRSMELEAKRRPLANYMASVQRDVTANMRGILVDWLVDVAEEYKLVSDTLYLTVSYIDRFLSINAINKERLQLLGVSAMLIASKCEEITPPNVEDFCYISDNTYTKKEVVKMETDILKVLNFEMSSPTIKTFLSFDGLLMLSSLNLMQNSSMVLDFLGSYLAELSLLDYGCVQFLPSVIAASAIYLARFTMDPSTHPWSKKLKQYTDYSVVDLRDCVRALHDLQLKRKASHFTAISEKYKQQMFQYVSELVPPVDIPSIYFDEPKELPCGNTHYRQSGNVDSPMRGGWCLEFVEES</sequence>
<dbReference type="EMBL" id="CP136891">
    <property type="protein sequence ID" value="WOK97498.1"/>
    <property type="molecule type" value="Genomic_DNA"/>
</dbReference>
<dbReference type="InterPro" id="IPR036915">
    <property type="entry name" value="Cyclin-like_sf"/>
</dbReference>
<feature type="region of interest" description="Disordered" evidence="6">
    <location>
        <begin position="142"/>
        <end position="164"/>
    </location>
</feature>
<dbReference type="Gene3D" id="1.10.472.10">
    <property type="entry name" value="Cyclin-like"/>
    <property type="match status" value="2"/>
</dbReference>
<evidence type="ECO:0000256" key="6">
    <source>
        <dbReference type="SAM" id="MobiDB-lite"/>
    </source>
</evidence>
<dbReference type="SUPFAM" id="SSF47954">
    <property type="entry name" value="Cyclin-like"/>
    <property type="match status" value="2"/>
</dbReference>
<keyword evidence="3 5" id="KW-0195">Cyclin</keyword>
<feature type="domain" description="Cyclin-like" evidence="7">
    <location>
        <begin position="330"/>
        <end position="407"/>
    </location>
</feature>
<dbReference type="InterPro" id="IPR046965">
    <property type="entry name" value="Cyclin_A/B-like"/>
</dbReference>
<feature type="compositionally biased region" description="Low complexity" evidence="6">
    <location>
        <begin position="56"/>
        <end position="65"/>
    </location>
</feature>
<dbReference type="GO" id="GO:0016538">
    <property type="term" value="F:cyclin-dependent protein serine/threonine kinase regulator activity"/>
    <property type="evidence" value="ECO:0007669"/>
    <property type="project" value="InterPro"/>
</dbReference>
<organism evidence="9 10">
    <name type="scientific">Canna indica</name>
    <name type="common">Indian-shot</name>
    <dbReference type="NCBI Taxonomy" id="4628"/>
    <lineage>
        <taxon>Eukaryota</taxon>
        <taxon>Viridiplantae</taxon>
        <taxon>Streptophyta</taxon>
        <taxon>Embryophyta</taxon>
        <taxon>Tracheophyta</taxon>
        <taxon>Spermatophyta</taxon>
        <taxon>Magnoliopsida</taxon>
        <taxon>Liliopsida</taxon>
        <taxon>Zingiberales</taxon>
        <taxon>Cannaceae</taxon>
        <taxon>Canna</taxon>
    </lineage>
</organism>
<dbReference type="PROSITE" id="PS00292">
    <property type="entry name" value="CYCLINS"/>
    <property type="match status" value="1"/>
</dbReference>
<dbReference type="SMART" id="SM01332">
    <property type="entry name" value="Cyclin_C"/>
    <property type="match status" value="1"/>
</dbReference>
<protein>
    <recommendedName>
        <fullName evidence="11">Cyclin N-terminal domain-containing protein</fullName>
    </recommendedName>
</protein>
<dbReference type="InterPro" id="IPR013763">
    <property type="entry name" value="Cyclin-like_dom"/>
</dbReference>
<dbReference type="SMART" id="SM00385">
    <property type="entry name" value="CYCLIN"/>
    <property type="match status" value="2"/>
</dbReference>
<evidence type="ECO:0000256" key="5">
    <source>
        <dbReference type="RuleBase" id="RU000383"/>
    </source>
</evidence>
<dbReference type="Proteomes" id="UP001327560">
    <property type="component" value="Chromosome 2"/>
</dbReference>
<feature type="compositionally biased region" description="Low complexity" evidence="6">
    <location>
        <begin position="14"/>
        <end position="24"/>
    </location>
</feature>
<reference evidence="9 10" key="1">
    <citation type="submission" date="2023-10" db="EMBL/GenBank/DDBJ databases">
        <title>Chromosome-scale genome assembly provides insights into flower coloration mechanisms of Canna indica.</title>
        <authorList>
            <person name="Li C."/>
        </authorList>
    </citation>
    <scope>NUCLEOTIDE SEQUENCE [LARGE SCALE GENOMIC DNA]</scope>
    <source>
        <tissue evidence="9">Flower</tissue>
    </source>
</reference>
<dbReference type="GO" id="GO:0051301">
    <property type="term" value="P:cell division"/>
    <property type="evidence" value="ECO:0007669"/>
    <property type="project" value="UniProtKB-KW"/>
</dbReference>
<dbReference type="Pfam" id="PF02984">
    <property type="entry name" value="Cyclin_C"/>
    <property type="match status" value="1"/>
</dbReference>
<evidence type="ECO:0008006" key="11">
    <source>
        <dbReference type="Google" id="ProtNLM"/>
    </source>
</evidence>
<evidence type="ECO:0000313" key="10">
    <source>
        <dbReference type="Proteomes" id="UP001327560"/>
    </source>
</evidence>
<evidence type="ECO:0000259" key="7">
    <source>
        <dbReference type="SMART" id="SM00385"/>
    </source>
</evidence>